<organism evidence="2 3">
    <name type="scientific">Priestia megaterium</name>
    <name type="common">Bacillus megaterium</name>
    <dbReference type="NCBI Taxonomy" id="1404"/>
    <lineage>
        <taxon>Bacteria</taxon>
        <taxon>Bacillati</taxon>
        <taxon>Bacillota</taxon>
        <taxon>Bacilli</taxon>
        <taxon>Bacillales</taxon>
        <taxon>Bacillaceae</taxon>
        <taxon>Priestia</taxon>
    </lineage>
</organism>
<keyword evidence="2" id="KW-0614">Plasmid</keyword>
<feature type="chain" id="PRO_5039697927" evidence="1">
    <location>
        <begin position="32"/>
        <end position="179"/>
    </location>
</feature>
<name>A0A6M6E030_PRIMG</name>
<proteinExistence type="predicted"/>
<geneLocation type="plasmid" evidence="3">
    <name>pfdu301a</name>
</geneLocation>
<evidence type="ECO:0000313" key="3">
    <source>
        <dbReference type="Proteomes" id="UP000501076"/>
    </source>
</evidence>
<accession>A0A6M6E030</accession>
<protein>
    <submittedName>
        <fullName evidence="2">Uncharacterized protein</fullName>
    </submittedName>
</protein>
<dbReference type="AlphaFoldDB" id="A0A6M6E030"/>
<dbReference type="Proteomes" id="UP000501076">
    <property type="component" value="Plasmid pFDU301A"/>
</dbReference>
<dbReference type="RefSeq" id="WP_171778452.1">
    <property type="nucleotide sequence ID" value="NZ_CP045273.1"/>
</dbReference>
<reference evidence="2 3" key="1">
    <citation type="submission" date="2019-10" db="EMBL/GenBank/DDBJ databases">
        <title>Complete genome sequences for adaption low water activity.</title>
        <authorList>
            <person name="Zhao L."/>
            <person name="Zhong J."/>
        </authorList>
    </citation>
    <scope>NUCLEOTIDE SEQUENCE [LARGE SCALE GENOMIC DNA]</scope>
    <source>
        <strain evidence="2 3">FDU301</strain>
        <plasmid evidence="3">pfdu301a</plasmid>
    </source>
</reference>
<sequence length="179" mass="19050">MKKTTKNKFAKVIVTGAVLTSALGLSFGANASAATSSTQTTSSSQVYTSNVVNMPNKSNVALTAEDRVVLERVAGEKVSANAIGDKFNISQYFTKSEAAKIADRSSKWSTTGQFISGVNLILGSKPLSVTMYFSSNGIANNTKIFKTAKAKGKGVQISYTYTITRNSFGDISNTKIVYK</sequence>
<keyword evidence="1" id="KW-0732">Signal</keyword>
<dbReference type="EMBL" id="CP045273">
    <property type="protein sequence ID" value="QJX80461.1"/>
    <property type="molecule type" value="Genomic_DNA"/>
</dbReference>
<feature type="signal peptide" evidence="1">
    <location>
        <begin position="1"/>
        <end position="31"/>
    </location>
</feature>
<evidence type="ECO:0000313" key="2">
    <source>
        <dbReference type="EMBL" id="QJX80461.1"/>
    </source>
</evidence>
<gene>
    <name evidence="2" type="ORF">FDZ14_30705</name>
</gene>
<evidence type="ECO:0000256" key="1">
    <source>
        <dbReference type="SAM" id="SignalP"/>
    </source>
</evidence>